<dbReference type="AlphaFoldDB" id="A0A0G1DJ44"/>
<keyword evidence="2" id="KW-0812">Transmembrane</keyword>
<feature type="transmembrane region" description="Helical" evidence="2">
    <location>
        <begin position="82"/>
        <end position="106"/>
    </location>
</feature>
<evidence type="ECO:0000313" key="4">
    <source>
        <dbReference type="Proteomes" id="UP000034894"/>
    </source>
</evidence>
<dbReference type="STRING" id="1618443.UV73_C0004G0037"/>
<evidence type="ECO:0000256" key="2">
    <source>
        <dbReference type="SAM" id="Phobius"/>
    </source>
</evidence>
<sequence>MDNQKNNPIPSNNQPQPENNAPVQPQVPTANPDPGSSPPAVPVPPTPPVNPVPPSGLNPESPQSEGNAKVVIPGKSEAIPKWFYIFFVLVIIIFVTVTALLVMTIIGKNRREGAVSENVIPTEAIRPTIPLPTVIPTGADEGVNFYDQQKDNDIPEDIEADLNQTDTSYLQEAAGELDTELGTL</sequence>
<evidence type="ECO:0000256" key="1">
    <source>
        <dbReference type="SAM" id="MobiDB-lite"/>
    </source>
</evidence>
<comment type="caution">
    <text evidence="3">The sequence shown here is derived from an EMBL/GenBank/DDBJ whole genome shotgun (WGS) entry which is preliminary data.</text>
</comment>
<dbReference type="Proteomes" id="UP000034894">
    <property type="component" value="Unassembled WGS sequence"/>
</dbReference>
<gene>
    <name evidence="3" type="ORF">UV73_C0004G0037</name>
</gene>
<keyword evidence="2" id="KW-1133">Transmembrane helix</keyword>
<reference evidence="3 4" key="1">
    <citation type="journal article" date="2015" name="Nature">
        <title>rRNA introns, odd ribosomes, and small enigmatic genomes across a large radiation of phyla.</title>
        <authorList>
            <person name="Brown C.T."/>
            <person name="Hug L.A."/>
            <person name="Thomas B.C."/>
            <person name="Sharon I."/>
            <person name="Castelle C.J."/>
            <person name="Singh A."/>
            <person name="Wilkins M.J."/>
            <person name="Williams K.H."/>
            <person name="Banfield J.F."/>
        </authorList>
    </citation>
    <scope>NUCLEOTIDE SEQUENCE [LARGE SCALE GENOMIC DNA]</scope>
</reference>
<evidence type="ECO:0000313" key="3">
    <source>
        <dbReference type="EMBL" id="KKS97895.1"/>
    </source>
</evidence>
<feature type="region of interest" description="Disordered" evidence="1">
    <location>
        <begin position="1"/>
        <end position="68"/>
    </location>
</feature>
<dbReference type="EMBL" id="LCFP01000004">
    <property type="protein sequence ID" value="KKS97895.1"/>
    <property type="molecule type" value="Genomic_DNA"/>
</dbReference>
<feature type="compositionally biased region" description="Pro residues" evidence="1">
    <location>
        <begin position="35"/>
        <end position="56"/>
    </location>
</feature>
<organism evidence="3 4">
    <name type="scientific">Candidatus Gottesmanbacteria bacterium GW2011_GWA2_43_14</name>
    <dbReference type="NCBI Taxonomy" id="1618443"/>
    <lineage>
        <taxon>Bacteria</taxon>
        <taxon>Candidatus Gottesmaniibacteriota</taxon>
    </lineage>
</organism>
<accession>A0A0G1DJ44</accession>
<feature type="compositionally biased region" description="Low complexity" evidence="1">
    <location>
        <begin position="1"/>
        <end position="34"/>
    </location>
</feature>
<keyword evidence="2" id="KW-0472">Membrane</keyword>
<proteinExistence type="predicted"/>
<protein>
    <submittedName>
        <fullName evidence="3">Uncharacterized protein</fullName>
    </submittedName>
</protein>
<name>A0A0G1DJ44_9BACT</name>